<reference evidence="1 2" key="1">
    <citation type="submission" date="2020-11" db="EMBL/GenBank/DDBJ databases">
        <title>Pseudomonas fulva producing VIM-24.</title>
        <authorList>
            <person name="Liu S."/>
        </authorList>
    </citation>
    <scope>NUCLEOTIDE SEQUENCE [LARGE SCALE GENOMIC DNA]</scope>
    <source>
        <strain evidence="1 2">ZDHY414</strain>
    </source>
</reference>
<dbReference type="InterPro" id="IPR007577">
    <property type="entry name" value="GlycoTrfase_DXD_sugar-bd_CS"/>
</dbReference>
<evidence type="ECO:0008006" key="3">
    <source>
        <dbReference type="Google" id="ProtNLM"/>
    </source>
</evidence>
<proteinExistence type="predicted"/>
<dbReference type="SUPFAM" id="SSF53448">
    <property type="entry name" value="Nucleotide-diphospho-sugar transferases"/>
    <property type="match status" value="1"/>
</dbReference>
<organism evidence="1 2">
    <name type="scientific">Pseudomonas fulva</name>
    <dbReference type="NCBI Taxonomy" id="47880"/>
    <lineage>
        <taxon>Bacteria</taxon>
        <taxon>Pseudomonadati</taxon>
        <taxon>Pseudomonadota</taxon>
        <taxon>Gammaproteobacteria</taxon>
        <taxon>Pseudomonadales</taxon>
        <taxon>Pseudomonadaceae</taxon>
        <taxon>Pseudomonas</taxon>
    </lineage>
</organism>
<accession>A0A7S9Q6L0</accession>
<sequence length="259" mass="29739">MKAVTYWESAPGYKMPPYIALCIATMRSALGDSFLFLHEKNISAFLTGNFQEKQWAFKPKDKEQDVEIKSIVAKSDFIRMAYIAQNGGFWMDADTIVFQDFLPDFDLTVRSIYWHSEQFFGARAGSPILKEACDRAMVDEYQSWGNPGGIKNLINANPDNVEVMPTKLIDPGYTPAYTYTNWKVLLDENLDVDDFLINKDAKILKLYNTYLRESGLGYLNTDDFFNSNTLISRIFLNLNPDKGFWIAQADDIIRNYEES</sequence>
<dbReference type="EMBL" id="CP064946">
    <property type="protein sequence ID" value="QPH47405.1"/>
    <property type="molecule type" value="Genomic_DNA"/>
</dbReference>
<dbReference type="Pfam" id="PF04488">
    <property type="entry name" value="Gly_transf_sug"/>
    <property type="match status" value="1"/>
</dbReference>
<evidence type="ECO:0000313" key="2">
    <source>
        <dbReference type="Proteomes" id="UP000594430"/>
    </source>
</evidence>
<gene>
    <name evidence="1" type="ORF">IZU98_13355</name>
</gene>
<evidence type="ECO:0000313" key="1">
    <source>
        <dbReference type="EMBL" id="QPH47405.1"/>
    </source>
</evidence>
<dbReference type="InterPro" id="IPR029044">
    <property type="entry name" value="Nucleotide-diphossugar_trans"/>
</dbReference>
<dbReference type="AlphaFoldDB" id="A0A7S9Q6L0"/>
<dbReference type="RefSeq" id="WP_196109978.1">
    <property type="nucleotide sequence ID" value="NZ_CP064943.1"/>
</dbReference>
<dbReference type="Gene3D" id="3.90.550.20">
    <property type="match status" value="1"/>
</dbReference>
<protein>
    <recommendedName>
        <fullName evidence="3">Glycosyl transferase</fullName>
    </recommendedName>
</protein>
<name>A0A7S9Q6L0_9PSED</name>
<dbReference type="Proteomes" id="UP000594430">
    <property type="component" value="Chromosome"/>
</dbReference>